<feature type="transmembrane region" description="Helical" evidence="7">
    <location>
        <begin position="521"/>
        <end position="542"/>
    </location>
</feature>
<evidence type="ECO:0000256" key="6">
    <source>
        <dbReference type="SAM" id="MobiDB-lite"/>
    </source>
</evidence>
<evidence type="ECO:0000256" key="1">
    <source>
        <dbReference type="ARBA" id="ARBA00004128"/>
    </source>
</evidence>
<dbReference type="GO" id="GO:0006799">
    <property type="term" value="P:polyphosphate biosynthetic process"/>
    <property type="evidence" value="ECO:0007669"/>
    <property type="project" value="UniProtKB-ARBA"/>
</dbReference>
<accession>A0AAN6V202</accession>
<evidence type="ECO:0000256" key="5">
    <source>
        <dbReference type="ARBA" id="ARBA00023136"/>
    </source>
</evidence>
<evidence type="ECO:0000313" key="9">
    <source>
        <dbReference type="EMBL" id="KAK4142081.1"/>
    </source>
</evidence>
<dbReference type="GO" id="GO:0016237">
    <property type="term" value="P:microautophagy"/>
    <property type="evidence" value="ECO:0007669"/>
    <property type="project" value="TreeGrafter"/>
</dbReference>
<keyword evidence="2" id="KW-0926">Vacuole</keyword>
<keyword evidence="3 7" id="KW-0812">Transmembrane</keyword>
<dbReference type="EMBL" id="MU853602">
    <property type="protein sequence ID" value="KAK4142081.1"/>
    <property type="molecule type" value="Genomic_DNA"/>
</dbReference>
<feature type="region of interest" description="Disordered" evidence="6">
    <location>
        <begin position="196"/>
        <end position="226"/>
    </location>
</feature>
<organism evidence="9 10">
    <name type="scientific">Dichotomopilus funicola</name>
    <dbReference type="NCBI Taxonomy" id="1934379"/>
    <lineage>
        <taxon>Eukaryota</taxon>
        <taxon>Fungi</taxon>
        <taxon>Dikarya</taxon>
        <taxon>Ascomycota</taxon>
        <taxon>Pezizomycotina</taxon>
        <taxon>Sordariomycetes</taxon>
        <taxon>Sordariomycetidae</taxon>
        <taxon>Sordariales</taxon>
        <taxon>Chaetomiaceae</taxon>
        <taxon>Dichotomopilus</taxon>
    </lineage>
</organism>
<dbReference type="RefSeq" id="XP_062635452.1">
    <property type="nucleotide sequence ID" value="XM_062777757.1"/>
</dbReference>
<feature type="region of interest" description="Disordered" evidence="6">
    <location>
        <begin position="395"/>
        <end position="414"/>
    </location>
</feature>
<reference evidence="9" key="2">
    <citation type="submission" date="2023-05" db="EMBL/GenBank/DDBJ databases">
        <authorList>
            <consortium name="Lawrence Berkeley National Laboratory"/>
            <person name="Steindorff A."/>
            <person name="Hensen N."/>
            <person name="Bonometti L."/>
            <person name="Westerberg I."/>
            <person name="Brannstrom I.O."/>
            <person name="Guillou S."/>
            <person name="Cros-Aarteil S."/>
            <person name="Calhoun S."/>
            <person name="Haridas S."/>
            <person name="Kuo A."/>
            <person name="Mondo S."/>
            <person name="Pangilinan J."/>
            <person name="Riley R."/>
            <person name="Labutti K."/>
            <person name="Andreopoulos B."/>
            <person name="Lipzen A."/>
            <person name="Chen C."/>
            <person name="Yanf M."/>
            <person name="Daum C."/>
            <person name="Ng V."/>
            <person name="Clum A."/>
            <person name="Ohm R."/>
            <person name="Martin F."/>
            <person name="Silar P."/>
            <person name="Natvig D."/>
            <person name="Lalanne C."/>
            <person name="Gautier V."/>
            <person name="Ament-Velasquez S.L."/>
            <person name="Kruys A."/>
            <person name="Hutchinson M.I."/>
            <person name="Powell A.J."/>
            <person name="Barry K."/>
            <person name="Miller A.N."/>
            <person name="Grigoriev I.V."/>
            <person name="Debuchy R."/>
            <person name="Gladieux P."/>
            <person name="Thoren M.H."/>
            <person name="Johannesson H."/>
        </authorList>
    </citation>
    <scope>NUCLEOTIDE SEQUENCE</scope>
    <source>
        <strain evidence="9">CBS 141.50</strain>
    </source>
</reference>
<dbReference type="GO" id="GO:0007034">
    <property type="term" value="P:vacuolar transport"/>
    <property type="evidence" value="ECO:0007669"/>
    <property type="project" value="TreeGrafter"/>
</dbReference>
<gene>
    <name evidence="9" type="ORF">C8A04DRAFT_13542</name>
</gene>
<dbReference type="Proteomes" id="UP001302676">
    <property type="component" value="Unassembled WGS sequence"/>
</dbReference>
<keyword evidence="4 7" id="KW-1133">Transmembrane helix</keyword>
<feature type="region of interest" description="Disordered" evidence="6">
    <location>
        <begin position="293"/>
        <end position="387"/>
    </location>
</feature>
<dbReference type="CDD" id="cd14474">
    <property type="entry name" value="SPX_YDR089W"/>
    <property type="match status" value="1"/>
</dbReference>
<name>A0AAN6V202_9PEZI</name>
<feature type="domain" description="SPX" evidence="8">
    <location>
        <begin position="1"/>
        <end position="163"/>
    </location>
</feature>
<sequence>MKYGEQFEKESVPQWSLHNIDYNSLKHYIKVHTTRDQATAIAIPGQPNTALSKFEDEFYSELCRQHDRVDLFVLSKADEISRRLQHLSGQIHRLILRCATSGTGRMPFKRQQRFAKYEQILLRCGDDIQSLQRFISAQAVAFRKILKKYKKWTGSSALGARFREGVLSNPKSFTKRDFSQVRSQHDDLLRTLHAALPPSGLSLPEPETDPERPPTTSLSPGGTLVAEEPRAAPATGYWNEYECGSEAGDFQGDNEEDGYAIYIDPNADEGFPGMKALGKFFSTPIITKITGWVSSPEPAGEPDLERGPLLFDSRNAHGHPHSTTHNHTTTYGSIPTPPESASSYFTSPPGGLAAAGVSASPGTALGTDTDLDDDHPSSSSPHSYNRHYQRLVRSGRADSVTARGYTGSSASSTADDNFPPGYRAYYAARHDSSSSTTPFPSVTEQRMARDRDRALVLATWGCFSTALVLTGIAGVLVIAGKHKMQLEVDAGVTVGIMTSLGLATAGLCVANAREEKVMAMLGVYLAFVVVCVVDGILLVFVVGNTGI</sequence>
<keyword evidence="10" id="KW-1185">Reference proteome</keyword>
<evidence type="ECO:0000256" key="4">
    <source>
        <dbReference type="ARBA" id="ARBA00022989"/>
    </source>
</evidence>
<dbReference type="GeneID" id="87814370"/>
<feature type="transmembrane region" description="Helical" evidence="7">
    <location>
        <begin position="454"/>
        <end position="478"/>
    </location>
</feature>
<protein>
    <submittedName>
        <fullName evidence="9">SPX domain-containing protein</fullName>
    </submittedName>
</protein>
<evidence type="ECO:0000313" key="10">
    <source>
        <dbReference type="Proteomes" id="UP001302676"/>
    </source>
</evidence>
<reference evidence="9" key="1">
    <citation type="journal article" date="2023" name="Mol. Phylogenet. Evol.">
        <title>Genome-scale phylogeny and comparative genomics of the fungal order Sordariales.</title>
        <authorList>
            <person name="Hensen N."/>
            <person name="Bonometti L."/>
            <person name="Westerberg I."/>
            <person name="Brannstrom I.O."/>
            <person name="Guillou S."/>
            <person name="Cros-Aarteil S."/>
            <person name="Calhoun S."/>
            <person name="Haridas S."/>
            <person name="Kuo A."/>
            <person name="Mondo S."/>
            <person name="Pangilinan J."/>
            <person name="Riley R."/>
            <person name="LaButti K."/>
            <person name="Andreopoulos B."/>
            <person name="Lipzen A."/>
            <person name="Chen C."/>
            <person name="Yan M."/>
            <person name="Daum C."/>
            <person name="Ng V."/>
            <person name="Clum A."/>
            <person name="Steindorff A."/>
            <person name="Ohm R.A."/>
            <person name="Martin F."/>
            <person name="Silar P."/>
            <person name="Natvig D.O."/>
            <person name="Lalanne C."/>
            <person name="Gautier V."/>
            <person name="Ament-Velasquez S.L."/>
            <person name="Kruys A."/>
            <person name="Hutchinson M.I."/>
            <person name="Powell A.J."/>
            <person name="Barry K."/>
            <person name="Miller A.N."/>
            <person name="Grigoriev I.V."/>
            <person name="Debuchy R."/>
            <person name="Gladieux P."/>
            <person name="Hiltunen Thoren M."/>
            <person name="Johannesson H."/>
        </authorList>
    </citation>
    <scope>NUCLEOTIDE SEQUENCE</scope>
    <source>
        <strain evidence="9">CBS 141.50</strain>
    </source>
</reference>
<dbReference type="GO" id="GO:0042144">
    <property type="term" value="P:vacuole fusion, non-autophagic"/>
    <property type="evidence" value="ECO:0007669"/>
    <property type="project" value="TreeGrafter"/>
</dbReference>
<dbReference type="PANTHER" id="PTHR46140">
    <property type="entry name" value="VACUOLAR TRANSPORTER CHAPERONE 1-RELATED"/>
    <property type="match status" value="1"/>
</dbReference>
<dbReference type="AlphaFoldDB" id="A0AAN6V202"/>
<proteinExistence type="predicted"/>
<keyword evidence="5 7" id="KW-0472">Membrane</keyword>
<comment type="caution">
    <text evidence="9">The sequence shown here is derived from an EMBL/GenBank/DDBJ whole genome shotgun (WGS) entry which is preliminary data.</text>
</comment>
<evidence type="ECO:0000256" key="7">
    <source>
        <dbReference type="SAM" id="Phobius"/>
    </source>
</evidence>
<dbReference type="PANTHER" id="PTHR46140:SF1">
    <property type="entry name" value="VACUOLAR TRANSPORTER CHAPERONE COMPLEX SUBUNIT 4-RELATED"/>
    <property type="match status" value="1"/>
</dbReference>
<dbReference type="GO" id="GO:0033254">
    <property type="term" value="C:vacuolar transporter chaperone complex"/>
    <property type="evidence" value="ECO:0007669"/>
    <property type="project" value="TreeGrafter"/>
</dbReference>
<feature type="transmembrane region" description="Helical" evidence="7">
    <location>
        <begin position="490"/>
        <end position="509"/>
    </location>
</feature>
<evidence type="ECO:0000256" key="2">
    <source>
        <dbReference type="ARBA" id="ARBA00022554"/>
    </source>
</evidence>
<evidence type="ECO:0000259" key="8">
    <source>
        <dbReference type="PROSITE" id="PS51382"/>
    </source>
</evidence>
<feature type="compositionally biased region" description="Low complexity" evidence="6">
    <location>
        <begin position="196"/>
        <end position="205"/>
    </location>
</feature>
<comment type="subcellular location">
    <subcellularLocation>
        <location evidence="1">Vacuole membrane</location>
        <topology evidence="1">Multi-pass membrane protein</topology>
    </subcellularLocation>
</comment>
<dbReference type="InterPro" id="IPR004331">
    <property type="entry name" value="SPX_dom"/>
</dbReference>
<evidence type="ECO:0000256" key="3">
    <source>
        <dbReference type="ARBA" id="ARBA00022692"/>
    </source>
</evidence>
<dbReference type="InterPro" id="IPR051572">
    <property type="entry name" value="VTC_Complex_Subunit"/>
</dbReference>
<dbReference type="GO" id="GO:0000329">
    <property type="term" value="C:fungal-type vacuole membrane"/>
    <property type="evidence" value="ECO:0007669"/>
    <property type="project" value="TreeGrafter"/>
</dbReference>
<dbReference type="PROSITE" id="PS51382">
    <property type="entry name" value="SPX"/>
    <property type="match status" value="1"/>
</dbReference>